<keyword evidence="4" id="KW-0964">Secreted</keyword>
<evidence type="ECO:0000256" key="1">
    <source>
        <dbReference type="ARBA" id="ARBA00004613"/>
    </source>
</evidence>
<dbReference type="InterPro" id="IPR033899">
    <property type="entry name" value="CXC_Chemokine_domain"/>
</dbReference>
<feature type="domain" description="Chemokine interleukin-8-like" evidence="5">
    <location>
        <begin position="55"/>
        <end position="116"/>
    </location>
</feature>
<dbReference type="SMART" id="SM00199">
    <property type="entry name" value="SCY"/>
    <property type="match status" value="1"/>
</dbReference>
<comment type="subcellular location">
    <subcellularLocation>
        <location evidence="1">Secreted</location>
    </subcellularLocation>
</comment>
<sequence>MSRTLLIELKTTASVIQLTNTLLTMKATMTILAVLAVCLMCITFSEGKTLVSAQELRCQCVKTESKPISARHFLNLEVIPKGPHCKNVEVIATMKKGLMVCLEPTAPWVKRIIDRFLDSAKTTTS</sequence>
<dbReference type="EMBL" id="DYDO01000003">
    <property type="protein sequence ID" value="DBA28688.1"/>
    <property type="molecule type" value="Genomic_DNA"/>
</dbReference>
<evidence type="ECO:0000256" key="4">
    <source>
        <dbReference type="ARBA" id="ARBA00022525"/>
    </source>
</evidence>
<name>A0AAV3B242_PYXAD</name>
<dbReference type="GO" id="GO:0006952">
    <property type="term" value="P:defense response"/>
    <property type="evidence" value="ECO:0007669"/>
    <property type="project" value="InterPro"/>
</dbReference>
<dbReference type="Gene3D" id="2.40.50.40">
    <property type="match status" value="1"/>
</dbReference>
<protein>
    <recommendedName>
        <fullName evidence="5">Chemokine interleukin-8-like domain-containing protein</fullName>
    </recommendedName>
</protein>
<dbReference type="InterPro" id="IPR001089">
    <property type="entry name" value="Chemokine_CXC"/>
</dbReference>
<gene>
    <name evidence="6" type="ORF">GDO54_008999</name>
</gene>
<keyword evidence="3" id="KW-0202">Cytokine</keyword>
<accession>A0AAV3B242</accession>
<dbReference type="FunFam" id="2.40.50.40:FF:000004">
    <property type="entry name" value="C-X-C motif chemokine"/>
    <property type="match status" value="1"/>
</dbReference>
<proteinExistence type="inferred from homology"/>
<dbReference type="GO" id="GO:0008009">
    <property type="term" value="F:chemokine activity"/>
    <property type="evidence" value="ECO:0007669"/>
    <property type="project" value="InterPro"/>
</dbReference>
<comment type="similarity">
    <text evidence="2">Belongs to the intercrine alpha (chemokine CxC) family.</text>
</comment>
<dbReference type="AlphaFoldDB" id="A0AAV3B242"/>
<keyword evidence="7" id="KW-1185">Reference proteome</keyword>
<organism evidence="6 7">
    <name type="scientific">Pyxicephalus adspersus</name>
    <name type="common">African bullfrog</name>
    <dbReference type="NCBI Taxonomy" id="30357"/>
    <lineage>
        <taxon>Eukaryota</taxon>
        <taxon>Metazoa</taxon>
        <taxon>Chordata</taxon>
        <taxon>Craniata</taxon>
        <taxon>Vertebrata</taxon>
        <taxon>Euteleostomi</taxon>
        <taxon>Amphibia</taxon>
        <taxon>Batrachia</taxon>
        <taxon>Anura</taxon>
        <taxon>Neobatrachia</taxon>
        <taxon>Ranoidea</taxon>
        <taxon>Pyxicephalidae</taxon>
        <taxon>Pyxicephalinae</taxon>
        <taxon>Pyxicephalus</taxon>
    </lineage>
</organism>
<dbReference type="PRINTS" id="PR00437">
    <property type="entry name" value="SMALLCYTKCXC"/>
</dbReference>
<dbReference type="InterPro" id="IPR039809">
    <property type="entry name" value="Chemokine_b/g/d"/>
</dbReference>
<evidence type="ECO:0000313" key="7">
    <source>
        <dbReference type="Proteomes" id="UP001181693"/>
    </source>
</evidence>
<evidence type="ECO:0000256" key="2">
    <source>
        <dbReference type="ARBA" id="ARBA00010665"/>
    </source>
</evidence>
<dbReference type="GO" id="GO:0006955">
    <property type="term" value="P:immune response"/>
    <property type="evidence" value="ECO:0007669"/>
    <property type="project" value="InterPro"/>
</dbReference>
<dbReference type="Proteomes" id="UP001181693">
    <property type="component" value="Unassembled WGS sequence"/>
</dbReference>
<dbReference type="GO" id="GO:0005615">
    <property type="term" value="C:extracellular space"/>
    <property type="evidence" value="ECO:0007669"/>
    <property type="project" value="UniProtKB-KW"/>
</dbReference>
<reference evidence="6" key="1">
    <citation type="thesis" date="2020" institute="ProQuest LLC" country="789 East Eisenhower Parkway, Ann Arbor, MI, USA">
        <title>Comparative Genomics and Chromosome Evolution.</title>
        <authorList>
            <person name="Mudd A.B."/>
        </authorList>
    </citation>
    <scope>NUCLEOTIDE SEQUENCE</scope>
    <source>
        <strain evidence="6">1538</strain>
        <tissue evidence="6">Blood</tissue>
    </source>
</reference>
<evidence type="ECO:0000259" key="5">
    <source>
        <dbReference type="SMART" id="SM00199"/>
    </source>
</evidence>
<dbReference type="Pfam" id="PF00048">
    <property type="entry name" value="IL8"/>
    <property type="match status" value="1"/>
</dbReference>
<comment type="caution">
    <text evidence="6">The sequence shown here is derived from an EMBL/GenBank/DDBJ whole genome shotgun (WGS) entry which is preliminary data.</text>
</comment>
<evidence type="ECO:0000256" key="3">
    <source>
        <dbReference type="ARBA" id="ARBA00022514"/>
    </source>
</evidence>
<dbReference type="CDD" id="cd00273">
    <property type="entry name" value="Chemokine_CXC"/>
    <property type="match status" value="1"/>
</dbReference>
<dbReference type="SUPFAM" id="SSF54117">
    <property type="entry name" value="Interleukin 8-like chemokines"/>
    <property type="match status" value="1"/>
</dbReference>
<dbReference type="PRINTS" id="PR00436">
    <property type="entry name" value="INTERLEUKIN8"/>
</dbReference>
<dbReference type="InterPro" id="IPR001811">
    <property type="entry name" value="Chemokine_IL8-like_dom"/>
</dbReference>
<dbReference type="PANTHER" id="PTHR12015">
    <property type="entry name" value="SMALL INDUCIBLE CYTOKINE A"/>
    <property type="match status" value="1"/>
</dbReference>
<dbReference type="InterPro" id="IPR036048">
    <property type="entry name" value="Interleukin_8-like_sf"/>
</dbReference>
<evidence type="ECO:0000313" key="6">
    <source>
        <dbReference type="EMBL" id="DBA28688.1"/>
    </source>
</evidence>